<evidence type="ECO:0000256" key="1">
    <source>
        <dbReference type="ARBA" id="ARBA00022603"/>
    </source>
</evidence>
<name>A0A0F9T1M4_9ZZZZ</name>
<dbReference type="Gene3D" id="3.40.50.150">
    <property type="entry name" value="Vaccinia Virus protein VP39"/>
    <property type="match status" value="2"/>
</dbReference>
<accession>A0A0F9T1M4</accession>
<dbReference type="GO" id="GO:0032259">
    <property type="term" value="P:methylation"/>
    <property type="evidence" value="ECO:0007669"/>
    <property type="project" value="UniProtKB-KW"/>
</dbReference>
<evidence type="ECO:0000259" key="4">
    <source>
        <dbReference type="Pfam" id="PF01555"/>
    </source>
</evidence>
<dbReference type="GO" id="GO:0008170">
    <property type="term" value="F:N-methyltransferase activity"/>
    <property type="evidence" value="ECO:0007669"/>
    <property type="project" value="InterPro"/>
</dbReference>
<dbReference type="InterPro" id="IPR002941">
    <property type="entry name" value="DNA_methylase_N4/N6"/>
</dbReference>
<organism evidence="5">
    <name type="scientific">marine sediment metagenome</name>
    <dbReference type="NCBI Taxonomy" id="412755"/>
    <lineage>
        <taxon>unclassified sequences</taxon>
        <taxon>metagenomes</taxon>
        <taxon>ecological metagenomes</taxon>
    </lineage>
</organism>
<dbReference type="GO" id="GO:0003677">
    <property type="term" value="F:DNA binding"/>
    <property type="evidence" value="ECO:0007669"/>
    <property type="project" value="InterPro"/>
</dbReference>
<comment type="caution">
    <text evidence="5">The sequence shown here is derived from an EMBL/GenBank/DDBJ whole genome shotgun (WGS) entry which is preliminary data.</text>
</comment>
<dbReference type="PRINTS" id="PR00506">
    <property type="entry name" value="D21N6MTFRASE"/>
</dbReference>
<dbReference type="InterPro" id="IPR002295">
    <property type="entry name" value="N4/N6-MTase_EcoPI_Mod-like"/>
</dbReference>
<dbReference type="EMBL" id="LAZR01000314">
    <property type="protein sequence ID" value="KKN75195.1"/>
    <property type="molecule type" value="Genomic_DNA"/>
</dbReference>
<protein>
    <recommendedName>
        <fullName evidence="4">DNA methylase N-4/N-6 domain-containing protein</fullName>
    </recommendedName>
</protein>
<dbReference type="InterPro" id="IPR029063">
    <property type="entry name" value="SAM-dependent_MTases_sf"/>
</dbReference>
<keyword evidence="3" id="KW-0949">S-adenosyl-L-methionine</keyword>
<dbReference type="AlphaFoldDB" id="A0A0F9T1M4"/>
<reference evidence="5" key="1">
    <citation type="journal article" date="2015" name="Nature">
        <title>Complex archaea that bridge the gap between prokaryotes and eukaryotes.</title>
        <authorList>
            <person name="Spang A."/>
            <person name="Saw J.H."/>
            <person name="Jorgensen S.L."/>
            <person name="Zaremba-Niedzwiedzka K."/>
            <person name="Martijn J."/>
            <person name="Lind A.E."/>
            <person name="van Eijk R."/>
            <person name="Schleper C."/>
            <person name="Guy L."/>
            <person name="Ettema T.J."/>
        </authorList>
    </citation>
    <scope>NUCLEOTIDE SEQUENCE</scope>
</reference>
<evidence type="ECO:0000313" key="5">
    <source>
        <dbReference type="EMBL" id="KKN75195.1"/>
    </source>
</evidence>
<evidence type="ECO:0000256" key="2">
    <source>
        <dbReference type="ARBA" id="ARBA00022679"/>
    </source>
</evidence>
<proteinExistence type="predicted"/>
<evidence type="ECO:0000256" key="3">
    <source>
        <dbReference type="ARBA" id="ARBA00022691"/>
    </source>
</evidence>
<dbReference type="Pfam" id="PF01555">
    <property type="entry name" value="N6_N4_Mtase"/>
    <property type="match status" value="1"/>
</dbReference>
<sequence>MEFAPDRERNDKGWIIYPSDTAYRKSLFPPQVMKHPAKMQMWLEKDIIEYVSNPGDIILDPFGGTGTLMIAALMGRTVILMDIEESYHKLQQEIQFTLKVTNPDMSSVILLHGDNRFLLPIPCSHIITSPPYAGAMDIRKVREGEEGDELVEADRQMVEYSKDKRNISKLNTFLYNQAMERVYKLCYESLLPGGTLSIVVKDRIEKGKRVYLSKWVDRVCKKMGFTEYSWFKWQAPGSRFTSDRRAKGLETVDDEDIMIYRKEK</sequence>
<keyword evidence="2" id="KW-0808">Transferase</keyword>
<gene>
    <name evidence="5" type="ORF">LCGC14_0383540</name>
</gene>
<keyword evidence="1" id="KW-0489">Methyltransferase</keyword>
<feature type="domain" description="DNA methylase N-4/N-6" evidence="4">
    <location>
        <begin position="26"/>
        <end position="91"/>
    </location>
</feature>
<dbReference type="SUPFAM" id="SSF53335">
    <property type="entry name" value="S-adenosyl-L-methionine-dependent methyltransferases"/>
    <property type="match status" value="2"/>
</dbReference>